<evidence type="ECO:0000256" key="5">
    <source>
        <dbReference type="ARBA" id="ARBA00022989"/>
    </source>
</evidence>
<reference evidence="10" key="1">
    <citation type="journal article" date="2013" name="Genome Biol.">
        <title>Draft genome of the mountain pine beetle, Dendroctonus ponderosae Hopkins, a major forest pest.</title>
        <authorList>
            <person name="Keeling C.I."/>
            <person name="Yuen M.M."/>
            <person name="Liao N.Y."/>
            <person name="Docking T.R."/>
            <person name="Chan S.K."/>
            <person name="Taylor G.A."/>
            <person name="Palmquist D.L."/>
            <person name="Jackman S.D."/>
            <person name="Nguyen A."/>
            <person name="Li M."/>
            <person name="Henderson H."/>
            <person name="Janes J.K."/>
            <person name="Zhao Y."/>
            <person name="Pandoh P."/>
            <person name="Moore R."/>
            <person name="Sperling F.A."/>
            <person name="Huber D.P."/>
            <person name="Birol I."/>
            <person name="Jones S.J."/>
            <person name="Bohlmann J."/>
        </authorList>
    </citation>
    <scope>NUCLEOTIDE SEQUENCE</scope>
</reference>
<dbReference type="Gene3D" id="1.20.1070.10">
    <property type="entry name" value="Rhodopsin 7-helix transmembrane proteins"/>
    <property type="match status" value="1"/>
</dbReference>
<dbReference type="EMBL" id="KB741251">
    <property type="protein sequence ID" value="ENN71847.1"/>
    <property type="molecule type" value="Genomic_DNA"/>
</dbReference>
<proteinExistence type="inferred from homology"/>
<keyword evidence="6" id="KW-0297">G-protein coupled receptor</keyword>
<keyword evidence="9" id="KW-0807">Transducer</keyword>
<dbReference type="PRINTS" id="PR00237">
    <property type="entry name" value="GPCRRHODOPSN"/>
</dbReference>
<accession>N6TZZ8</accession>
<evidence type="ECO:0000256" key="9">
    <source>
        <dbReference type="ARBA" id="ARBA00023224"/>
    </source>
</evidence>
<evidence type="ECO:0000313" key="10">
    <source>
        <dbReference type="EMBL" id="ENN71847.1"/>
    </source>
</evidence>
<name>N6TZZ8_DENPD</name>
<keyword evidence="8" id="KW-0675">Receptor</keyword>
<gene>
    <name evidence="10" type="ORF">YQE_11465</name>
</gene>
<comment type="subcellular location">
    <subcellularLocation>
        <location evidence="1">Cell membrane</location>
        <topology evidence="1">Multi-pass membrane protein</topology>
    </subcellularLocation>
</comment>
<dbReference type="Pfam" id="PF00001">
    <property type="entry name" value="7tm_1"/>
    <property type="match status" value="1"/>
</dbReference>
<evidence type="ECO:0000256" key="1">
    <source>
        <dbReference type="ARBA" id="ARBA00004651"/>
    </source>
</evidence>
<dbReference type="PANTHER" id="PTHR22752">
    <property type="entry name" value="G PROTEIN-COUPLED RECEPTOR"/>
    <property type="match status" value="1"/>
</dbReference>
<dbReference type="PANTHER" id="PTHR22752:SF1">
    <property type="entry name" value="G-PROTEIN COUPLED RECEPTOR 176"/>
    <property type="match status" value="1"/>
</dbReference>
<protein>
    <submittedName>
        <fullName evidence="10">Uncharacterized protein</fullName>
    </submittedName>
</protein>
<evidence type="ECO:0000256" key="4">
    <source>
        <dbReference type="ARBA" id="ARBA00022692"/>
    </source>
</evidence>
<keyword evidence="4" id="KW-0812">Transmembrane</keyword>
<dbReference type="HOGENOM" id="CLU_554730_0_0_1"/>
<feature type="non-terminal residue" evidence="10">
    <location>
        <position position="1"/>
    </location>
</feature>
<dbReference type="CDD" id="cd00637">
    <property type="entry name" value="7tm_classA_rhodopsin-like"/>
    <property type="match status" value="1"/>
</dbReference>
<dbReference type="InterPro" id="IPR017452">
    <property type="entry name" value="GPCR_Rhodpsn_7TM"/>
</dbReference>
<evidence type="ECO:0000256" key="7">
    <source>
        <dbReference type="ARBA" id="ARBA00023136"/>
    </source>
</evidence>
<keyword evidence="5" id="KW-1133">Transmembrane helix</keyword>
<evidence type="ECO:0000256" key="8">
    <source>
        <dbReference type="ARBA" id="ARBA00023170"/>
    </source>
</evidence>
<evidence type="ECO:0000256" key="3">
    <source>
        <dbReference type="ARBA" id="ARBA00022475"/>
    </source>
</evidence>
<dbReference type="PROSITE" id="PS50262">
    <property type="entry name" value="G_PROTEIN_RECEP_F1_2"/>
    <property type="match status" value="1"/>
</dbReference>
<dbReference type="AlphaFoldDB" id="N6TZZ8"/>
<dbReference type="OrthoDB" id="5980076at2759"/>
<comment type="similarity">
    <text evidence="2">Belongs to the G-protein coupled receptor 1 family.</text>
</comment>
<dbReference type="GO" id="GO:0005886">
    <property type="term" value="C:plasma membrane"/>
    <property type="evidence" value="ECO:0007669"/>
    <property type="project" value="UniProtKB-SubCell"/>
</dbReference>
<organism evidence="10">
    <name type="scientific">Dendroctonus ponderosae</name>
    <name type="common">Mountain pine beetle</name>
    <dbReference type="NCBI Taxonomy" id="77166"/>
    <lineage>
        <taxon>Eukaryota</taxon>
        <taxon>Metazoa</taxon>
        <taxon>Ecdysozoa</taxon>
        <taxon>Arthropoda</taxon>
        <taxon>Hexapoda</taxon>
        <taxon>Insecta</taxon>
        <taxon>Pterygota</taxon>
        <taxon>Neoptera</taxon>
        <taxon>Endopterygota</taxon>
        <taxon>Coleoptera</taxon>
        <taxon>Polyphaga</taxon>
        <taxon>Cucujiformia</taxon>
        <taxon>Curculionidae</taxon>
        <taxon>Scolytinae</taxon>
        <taxon>Dendroctonus</taxon>
    </lineage>
</organism>
<dbReference type="GO" id="GO:0004930">
    <property type="term" value="F:G protein-coupled receptor activity"/>
    <property type="evidence" value="ECO:0007669"/>
    <property type="project" value="UniProtKB-KW"/>
</dbReference>
<evidence type="ECO:0000256" key="6">
    <source>
        <dbReference type="ARBA" id="ARBA00023040"/>
    </source>
</evidence>
<dbReference type="InterPro" id="IPR000276">
    <property type="entry name" value="GPCR_Rhodpsn"/>
</dbReference>
<keyword evidence="3" id="KW-1003">Cell membrane</keyword>
<keyword evidence="7" id="KW-0472">Membrane</keyword>
<dbReference type="OMA" id="TDPLRCH"/>
<sequence>MSLNHGPMQLNTQITITTIPSSMKQMESDYQWLVAIGLVTSSVIAVAANAFLLFVFSRRRSLRTIPNRFVLNLLIINLLSSILLIPLVVMDQKLVSTQMQRLNTTVESIESNMTIRQQVISINGTLNFMSSLEEIHQTTIPGKVVLLDPEVDEESMCYFAQASTSFVCTASIFSILLIGINQYFGVIHSLRYHFYVNRVRASLFILSSWFAAIACSILSIVTYSDGSLWNFCSKRVIDSDRMKIINTAYAFSYFICVILVPCLAICVIYVCIYTAARQNSERMRKSTSASSTAPLDQMDELEKDELPTLPRVHSAPNFSALESSKMARVHQETLRSSRVKRTNSDRNNFIVNLKHKISNASVFRYREETRAAKISVLVILMVLVCYVPYGLNLILTSGSIDLKPGQNFNYLSLVLLVFSNIISPFVFGYRNKRVKREIGKMLGFVPASSNPVRVPDVEGFKPALSCNRSLESGINLQVETRQPLLEDQMVPEVVVTCKVETERKSILKRVGSGWSSYKKCNFITVPDSCLGDARGSFSSASTQISSDD</sequence>
<evidence type="ECO:0000256" key="2">
    <source>
        <dbReference type="ARBA" id="ARBA00010663"/>
    </source>
</evidence>
<dbReference type="SUPFAM" id="SSF81321">
    <property type="entry name" value="Family A G protein-coupled receptor-like"/>
    <property type="match status" value="2"/>
</dbReference>